<sequence length="249" mass="28115">MQRFVHSKWRKTEAIKVNPVVREHIPDTRQLGRATLQSMLSEYGMVYVKPDKGTFGKGVIRVEQDGAGFKFQSGTTIRTFTSYDGLYDGLKQQTGKRLYLVQKGIHLLKHGGRRFDLRVMVQKSPAGRWESTAMVGRVAYPGKIVTNYHSGGTLMSVPALLQAHMGPEELTAFTGGLQRLGVSVAKQLETAYPGIKEIGIDIAVDRSHKSWILEVNTCPDPYIFRILKDKEIFRRVIRYAKAYGRIKSR</sequence>
<proteinExistence type="predicted"/>
<evidence type="ECO:0000313" key="1">
    <source>
        <dbReference type="EMBL" id="MFM9327900.1"/>
    </source>
</evidence>
<dbReference type="Proteomes" id="UP001631969">
    <property type="component" value="Unassembled WGS sequence"/>
</dbReference>
<keyword evidence="2" id="KW-1185">Reference proteome</keyword>
<comment type="caution">
    <text evidence="1">The sequence shown here is derived from an EMBL/GenBank/DDBJ whole genome shotgun (WGS) entry which is preliminary data.</text>
</comment>
<reference evidence="1" key="1">
    <citation type="submission" date="2024-12" db="EMBL/GenBank/DDBJ databases">
        <authorList>
            <person name="Wu N."/>
        </authorList>
    </citation>
    <scope>NUCLEOTIDE SEQUENCE</scope>
    <source>
        <strain evidence="1">P15</strain>
    </source>
</reference>
<protein>
    <submittedName>
        <fullName evidence="1">YheC/YheD family protein</fullName>
    </submittedName>
</protein>
<accession>A0ACC7NTW1</accession>
<name>A0ACC7NTW1_9BACL</name>
<organism evidence="1 2">
    <name type="scientific">Paenibacillus mesotrionivorans</name>
    <dbReference type="NCBI Taxonomy" id="3160968"/>
    <lineage>
        <taxon>Bacteria</taxon>
        <taxon>Bacillati</taxon>
        <taxon>Bacillota</taxon>
        <taxon>Bacilli</taxon>
        <taxon>Bacillales</taxon>
        <taxon>Paenibacillaceae</taxon>
        <taxon>Paenibacillus</taxon>
    </lineage>
</organism>
<evidence type="ECO:0000313" key="2">
    <source>
        <dbReference type="Proteomes" id="UP001631969"/>
    </source>
</evidence>
<dbReference type="EMBL" id="JBJURJ010000003">
    <property type="protein sequence ID" value="MFM9327900.1"/>
    <property type="molecule type" value="Genomic_DNA"/>
</dbReference>
<gene>
    <name evidence="1" type="ORF">ACI1P1_06230</name>
</gene>